<dbReference type="Pfam" id="PF00285">
    <property type="entry name" value="Citrate_synt"/>
    <property type="match status" value="1"/>
</dbReference>
<dbReference type="InterPro" id="IPR019810">
    <property type="entry name" value="Citrate_synthase_AS"/>
</dbReference>
<evidence type="ECO:0000256" key="1">
    <source>
        <dbReference type="ARBA" id="ARBA00005163"/>
    </source>
</evidence>
<evidence type="ECO:0000256" key="5">
    <source>
        <dbReference type="PIRNR" id="PIRNR001369"/>
    </source>
</evidence>
<reference evidence="8" key="1">
    <citation type="submission" date="2020-07" db="EMBL/GenBank/DDBJ databases">
        <title>Huge and variable diversity of episymbiotic CPR bacteria and DPANN archaea in groundwater ecosystems.</title>
        <authorList>
            <person name="He C.Y."/>
            <person name="Keren R."/>
            <person name="Whittaker M."/>
            <person name="Farag I.F."/>
            <person name="Doudna J."/>
            <person name="Cate J.H.D."/>
            <person name="Banfield J.F."/>
        </authorList>
    </citation>
    <scope>NUCLEOTIDE SEQUENCE</scope>
    <source>
        <strain evidence="8">NC_groundwater_1813_Pr3_B-0.1um_71_17</strain>
    </source>
</reference>
<dbReference type="InterPro" id="IPR016142">
    <property type="entry name" value="Citrate_synth-like_lrg_a-sub"/>
</dbReference>
<dbReference type="SUPFAM" id="SSF48256">
    <property type="entry name" value="Citrate synthase"/>
    <property type="match status" value="1"/>
</dbReference>
<dbReference type="GO" id="GO:0036440">
    <property type="term" value="F:citrate synthase activity"/>
    <property type="evidence" value="ECO:0007669"/>
    <property type="project" value="UniProtKB-EC"/>
</dbReference>
<dbReference type="GO" id="GO:0005829">
    <property type="term" value="C:cytosol"/>
    <property type="evidence" value="ECO:0007669"/>
    <property type="project" value="TreeGrafter"/>
</dbReference>
<protein>
    <recommendedName>
        <fullName evidence="5">Citrate synthase</fullName>
    </recommendedName>
</protein>
<comment type="similarity">
    <text evidence="2 5 7">Belongs to the citrate synthase family.</text>
</comment>
<keyword evidence="3 5" id="KW-0808">Transferase</keyword>
<dbReference type="PANTHER" id="PTHR11739">
    <property type="entry name" value="CITRATE SYNTHASE"/>
    <property type="match status" value="1"/>
</dbReference>
<dbReference type="InterPro" id="IPR016143">
    <property type="entry name" value="Citrate_synth-like_sm_a-sub"/>
</dbReference>
<dbReference type="EMBL" id="JACRIW010000109">
    <property type="protein sequence ID" value="MBI5170796.1"/>
    <property type="molecule type" value="Genomic_DNA"/>
</dbReference>
<feature type="active site" evidence="6">
    <location>
        <position position="322"/>
    </location>
</feature>
<feature type="active site" evidence="6">
    <location>
        <position position="263"/>
    </location>
</feature>
<evidence type="ECO:0000313" key="8">
    <source>
        <dbReference type="EMBL" id="MBI5170796.1"/>
    </source>
</evidence>
<dbReference type="Gene3D" id="1.10.230.10">
    <property type="entry name" value="Cytochrome P450-Terp, domain 2"/>
    <property type="match status" value="1"/>
</dbReference>
<dbReference type="PIRSF" id="PIRSF001369">
    <property type="entry name" value="Citrate_synth"/>
    <property type="match status" value="1"/>
</dbReference>
<dbReference type="GO" id="GO:0006099">
    <property type="term" value="P:tricarboxylic acid cycle"/>
    <property type="evidence" value="ECO:0007669"/>
    <property type="project" value="InterPro"/>
</dbReference>
<dbReference type="NCBIfam" id="NF009005">
    <property type="entry name" value="PRK12350.1"/>
    <property type="match status" value="1"/>
</dbReference>
<dbReference type="InterPro" id="IPR036969">
    <property type="entry name" value="Citrate_synthase_sf"/>
</dbReference>
<evidence type="ECO:0000256" key="7">
    <source>
        <dbReference type="RuleBase" id="RU003406"/>
    </source>
</evidence>
<evidence type="ECO:0000256" key="3">
    <source>
        <dbReference type="ARBA" id="ARBA00022679"/>
    </source>
</evidence>
<comment type="pathway">
    <text evidence="1">Carbohydrate metabolism; tricarboxylic acid cycle.</text>
</comment>
<sequence>MSASPGTARGLDGVVAAQTRLSHVDGQNGVLIIGGYELEQIAGRITFEQAAHLLWTGRIPTAEEAAALAAEIAAQRALPAVTLQVVREAAAKGAPPIDALRLACASLSLDLADPNAITPAADLAAAKMLVARFPTIVAAHARFKAGKEPIAPRADLSLAANFLYMLSGEEPDPIVARALDTYWVTVIDHGMNASTFTGRVIASTRSDMVSALTGAIGAMKGPLHGGAPGPVLDMLLDIRTAENAEPWVRAELAAGRRIMGFGHRVYKVRDPRAAVLAKVAEEMGGARMQDRALFDLARSVEKTVLRVLEEVKPGRNLQTNVEFYTALVLQSLGLAPNTFVALFACGRAAGWAAHVIEQHAQDHLIRPQSEYVGPKGLTL</sequence>
<dbReference type="CDD" id="cd06109">
    <property type="entry name" value="BsCS-I_like"/>
    <property type="match status" value="1"/>
</dbReference>
<evidence type="ECO:0000256" key="4">
    <source>
        <dbReference type="ARBA" id="ARBA00049288"/>
    </source>
</evidence>
<evidence type="ECO:0000256" key="2">
    <source>
        <dbReference type="ARBA" id="ARBA00010566"/>
    </source>
</evidence>
<dbReference type="InterPro" id="IPR024176">
    <property type="entry name" value="Citrate_synthase_bac-typ"/>
</dbReference>
<comment type="caution">
    <text evidence="8">The sequence shown here is derived from an EMBL/GenBank/DDBJ whole genome shotgun (WGS) entry which is preliminary data.</text>
</comment>
<comment type="catalytic activity">
    <reaction evidence="4">
        <text>oxaloacetate + acetyl-CoA + H2O = citrate + CoA + H(+)</text>
        <dbReference type="Rhea" id="RHEA:16845"/>
        <dbReference type="ChEBI" id="CHEBI:15377"/>
        <dbReference type="ChEBI" id="CHEBI:15378"/>
        <dbReference type="ChEBI" id="CHEBI:16452"/>
        <dbReference type="ChEBI" id="CHEBI:16947"/>
        <dbReference type="ChEBI" id="CHEBI:57287"/>
        <dbReference type="ChEBI" id="CHEBI:57288"/>
        <dbReference type="EC" id="2.3.3.16"/>
    </reaction>
</comment>
<dbReference type="PANTHER" id="PTHR11739:SF23">
    <property type="entry name" value="CITRATE SYNTHASE 2-RELATED"/>
    <property type="match status" value="1"/>
</dbReference>
<dbReference type="InterPro" id="IPR002020">
    <property type="entry name" value="Citrate_synthase"/>
</dbReference>
<dbReference type="Gene3D" id="1.10.580.10">
    <property type="entry name" value="Citrate Synthase, domain 1"/>
    <property type="match status" value="1"/>
</dbReference>
<dbReference type="Proteomes" id="UP000696931">
    <property type="component" value="Unassembled WGS sequence"/>
</dbReference>
<dbReference type="AlphaFoldDB" id="A0A933SGB0"/>
<dbReference type="GO" id="GO:0005975">
    <property type="term" value="P:carbohydrate metabolic process"/>
    <property type="evidence" value="ECO:0007669"/>
    <property type="project" value="TreeGrafter"/>
</dbReference>
<evidence type="ECO:0000256" key="6">
    <source>
        <dbReference type="PIRSR" id="PIRSR001369-1"/>
    </source>
</evidence>
<dbReference type="PROSITE" id="PS00480">
    <property type="entry name" value="CITRATE_SYNTHASE"/>
    <property type="match status" value="1"/>
</dbReference>
<organism evidence="8 9">
    <name type="scientific">Eiseniibacteriota bacterium</name>
    <dbReference type="NCBI Taxonomy" id="2212470"/>
    <lineage>
        <taxon>Bacteria</taxon>
        <taxon>Candidatus Eiseniibacteriota</taxon>
    </lineage>
</organism>
<gene>
    <name evidence="8" type="ORF">HZA61_15005</name>
</gene>
<name>A0A933SGB0_UNCEI</name>
<evidence type="ECO:0000313" key="9">
    <source>
        <dbReference type="Proteomes" id="UP000696931"/>
    </source>
</evidence>
<dbReference type="PRINTS" id="PR00143">
    <property type="entry name" value="CITRTSNTHASE"/>
</dbReference>
<proteinExistence type="inferred from homology"/>
<accession>A0A933SGB0</accession>